<name>A0A8B6CW04_MYTGA</name>
<protein>
    <recommendedName>
        <fullName evidence="1">Novel STAND NTPase 3 domain-containing protein</fullName>
    </recommendedName>
</protein>
<accession>A0A8B6CW04</accession>
<dbReference type="InterPro" id="IPR027417">
    <property type="entry name" value="P-loop_NTPase"/>
</dbReference>
<dbReference type="EMBL" id="UYJE01002462">
    <property type="protein sequence ID" value="VDI10966.1"/>
    <property type="molecule type" value="Genomic_DNA"/>
</dbReference>
<proteinExistence type="predicted"/>
<keyword evidence="3" id="KW-1185">Reference proteome</keyword>
<gene>
    <name evidence="2" type="ORF">MGAL_10B017957</name>
</gene>
<comment type="caution">
    <text evidence="2">The sequence shown here is derived from an EMBL/GenBank/DDBJ whole genome shotgun (WGS) entry which is preliminary data.</text>
</comment>
<evidence type="ECO:0000313" key="2">
    <source>
        <dbReference type="EMBL" id="VDI10966.1"/>
    </source>
</evidence>
<dbReference type="OrthoDB" id="6129928at2759"/>
<dbReference type="SUPFAM" id="SSF52540">
    <property type="entry name" value="P-loop containing nucleoside triphosphate hydrolases"/>
    <property type="match status" value="1"/>
</dbReference>
<organism evidence="2 3">
    <name type="scientific">Mytilus galloprovincialis</name>
    <name type="common">Mediterranean mussel</name>
    <dbReference type="NCBI Taxonomy" id="29158"/>
    <lineage>
        <taxon>Eukaryota</taxon>
        <taxon>Metazoa</taxon>
        <taxon>Spiralia</taxon>
        <taxon>Lophotrochozoa</taxon>
        <taxon>Mollusca</taxon>
        <taxon>Bivalvia</taxon>
        <taxon>Autobranchia</taxon>
        <taxon>Pteriomorphia</taxon>
        <taxon>Mytilida</taxon>
        <taxon>Mytiloidea</taxon>
        <taxon>Mytilidae</taxon>
        <taxon>Mytilinae</taxon>
        <taxon>Mytilus</taxon>
    </lineage>
</organism>
<dbReference type="Proteomes" id="UP000596742">
    <property type="component" value="Unassembled WGS sequence"/>
</dbReference>
<dbReference type="Pfam" id="PF20720">
    <property type="entry name" value="nSTAND3"/>
    <property type="match status" value="1"/>
</dbReference>
<evidence type="ECO:0000259" key="1">
    <source>
        <dbReference type="Pfam" id="PF20720"/>
    </source>
</evidence>
<dbReference type="AlphaFoldDB" id="A0A8B6CW04"/>
<dbReference type="InterPro" id="IPR049050">
    <property type="entry name" value="nSTAND3"/>
</dbReference>
<sequence length="1054" mass="122718">MLREQSRNNNDQIVQHILETEDKINTSISSHNRTISAKMDAMQLNFARRDEILYERVHSNEVTFNEEVHKQNKAVMSIIENEKEILQVNHAELIGRLYQTELNIQSKTEETTKDILACVEQTKREITDKIDILNVHHKKTVAVGASKLRKQDHSNAIIQCHQEDKTFIKTCALEKGKRILDKENLLILLAKGGSGKTQIATHLASIFQDEGYIPFFFTDNDIVRYRDMISLSDNNIIIVEDLFGRSNVDFFEDYHRNILDILLNCVKRSKGLKVVFTIRNDPKCKENILEKHEIFLRKCIMNLDYDNSLLDKERINILLSHMKYNSIIPCNSPVKVDICLDFEPFPCCSSGCTADVMKLPCGKIQICTNTIYLCCMSDTYVGFPETCRMFCNDESLTLLGVAYFRDASNSLVDKINDLFTKSFEKLSCKYQYSVLVYTALKYNFFDNNLLNYHIEKDELFKRIFSIFDGKKTKIRKTLVKQAIRKLKGGYLIDSSRYSEFYEDWWSNPRGNAYMFKHQAVHDAVLVSFGNECPEMLMKLDICNLNFILQYIRPSLKSSALNSSVIHVDPELVINTLCKFLELDIPIDWKNVKIIGISDPWNPPPIDTGEENHFQEQRHICDSVKYESDNDDNISLGAKSEDSDSDMEVFEKVNLEMGRELSHLLNRRSSELIGEYIRKCIIERKYVSFVKMFLERLSSLPYSADQIKNFLNGLTRRGTCLMNLTHNSDIIRDLALKYAEVNVFCLIFRPKSSTIKHYNFYQLDDKLFDEKLMAIIEENKNYKIIAEIGNILYKIEIEDENHEFVKRLLKSILDKLNDTEDSLKIRYLIDGMFCKGRRTNAVTYFKEFLHHNLLTHGSIKTIIGLWETLNTETYKSSETFDYTTLMSVLTQKFKAHILTGEDWEIGVDYQLQTQEYGACLFNLGMNIQDNKFIEELMKTLFDIHEIFLQHMSVYHFVSPHNIKFLIYLYNGFTSFRTRIDEAKLMSPLGMEKLHCYISRYKSFVKKFREDMKHAYQSSNNQDAVVFTVTLMNMNILYPDTSDDDDDGSDNNPDEV</sequence>
<evidence type="ECO:0000313" key="3">
    <source>
        <dbReference type="Proteomes" id="UP000596742"/>
    </source>
</evidence>
<reference evidence="2" key="1">
    <citation type="submission" date="2018-11" db="EMBL/GenBank/DDBJ databases">
        <authorList>
            <person name="Alioto T."/>
            <person name="Alioto T."/>
        </authorList>
    </citation>
    <scope>NUCLEOTIDE SEQUENCE</scope>
</reference>
<feature type="domain" description="Novel STAND NTPase 3" evidence="1">
    <location>
        <begin position="167"/>
        <end position="323"/>
    </location>
</feature>